<dbReference type="Gene3D" id="3.30.420.10">
    <property type="entry name" value="Ribonuclease H-like superfamily/Ribonuclease H"/>
    <property type="match status" value="1"/>
</dbReference>
<keyword evidence="2" id="KW-1185">Reference proteome</keyword>
<accession>A0AAN5CWI3</accession>
<dbReference type="InterPro" id="IPR036397">
    <property type="entry name" value="RNaseH_sf"/>
</dbReference>
<feature type="non-terminal residue" evidence="1">
    <location>
        <position position="1"/>
    </location>
</feature>
<dbReference type="Proteomes" id="UP001328107">
    <property type="component" value="Unassembled WGS sequence"/>
</dbReference>
<dbReference type="GO" id="GO:0003676">
    <property type="term" value="F:nucleic acid binding"/>
    <property type="evidence" value="ECO:0007669"/>
    <property type="project" value="InterPro"/>
</dbReference>
<comment type="caution">
    <text evidence="1">The sequence shown here is derived from an EMBL/GenBank/DDBJ whole genome shotgun (WGS) entry which is preliminary data.</text>
</comment>
<protein>
    <recommendedName>
        <fullName evidence="3">Tc1-like transposase DDE domain-containing protein</fullName>
    </recommendedName>
</protein>
<reference evidence="2" key="1">
    <citation type="submission" date="2022-10" db="EMBL/GenBank/DDBJ databases">
        <title>Genome assembly of Pristionchus species.</title>
        <authorList>
            <person name="Yoshida K."/>
            <person name="Sommer R.J."/>
        </authorList>
    </citation>
    <scope>NUCLEOTIDE SEQUENCE [LARGE SCALE GENOMIC DNA]</scope>
    <source>
        <strain evidence="2">RS5460</strain>
    </source>
</reference>
<organism evidence="1 2">
    <name type="scientific">Pristionchus mayeri</name>
    <dbReference type="NCBI Taxonomy" id="1317129"/>
    <lineage>
        <taxon>Eukaryota</taxon>
        <taxon>Metazoa</taxon>
        <taxon>Ecdysozoa</taxon>
        <taxon>Nematoda</taxon>
        <taxon>Chromadorea</taxon>
        <taxon>Rhabditida</taxon>
        <taxon>Rhabditina</taxon>
        <taxon>Diplogasteromorpha</taxon>
        <taxon>Diplogasteroidea</taxon>
        <taxon>Neodiplogasteridae</taxon>
        <taxon>Pristionchus</taxon>
    </lineage>
</organism>
<evidence type="ECO:0000313" key="1">
    <source>
        <dbReference type="EMBL" id="GMR51857.1"/>
    </source>
</evidence>
<name>A0AAN5CWI3_9BILA</name>
<proteinExistence type="predicted"/>
<dbReference type="EMBL" id="BTRK01000005">
    <property type="protein sequence ID" value="GMR51857.1"/>
    <property type="molecule type" value="Genomic_DNA"/>
</dbReference>
<dbReference type="AlphaFoldDB" id="A0AAN5CWI3"/>
<sequence length="182" mass="20810">LQCHDLLEKKETFEKWIWSDESIVQIGANQRLITTINQFDKRRLQGVRKYPRKVMIWAAITWEGPGPIAFLEKGETLDAPGYIGILEDFLLPFIDAWKGRNHRDEVIFQQDGASCHTVRATMGKLASWQSGESTLHLGHQSAPTAIPLIMYGRISSTGFGRIGNRRLRRTFKKQHCSIGRTF</sequence>
<evidence type="ECO:0008006" key="3">
    <source>
        <dbReference type="Google" id="ProtNLM"/>
    </source>
</evidence>
<evidence type="ECO:0000313" key="2">
    <source>
        <dbReference type="Proteomes" id="UP001328107"/>
    </source>
</evidence>
<gene>
    <name evidence="1" type="ORF">PMAYCL1PPCAC_22052</name>
</gene>